<evidence type="ECO:0000256" key="3">
    <source>
        <dbReference type="ARBA" id="ARBA00023274"/>
    </source>
</evidence>
<dbReference type="SMART" id="SM01384">
    <property type="entry name" value="Ribosomal_L15e"/>
    <property type="match status" value="1"/>
</dbReference>
<keyword evidence="2 5" id="KW-0689">Ribosomal protein</keyword>
<sequence length="154" mass="18159">MGVYQQLNETWHRFYSERSQELKEKLVEWRREPRVLRVDRPTRLDKARRVGYRAKQGIIVVRARVPKGGMRRKRPNSGRRQKALGTVRIKGKYSSRDVAENRAKEMFPNMEVLGSYYLAEDGRYYWFEVVMADPSHPSIAGDPKFRRVLGSRMG</sequence>
<evidence type="ECO:0000256" key="1">
    <source>
        <dbReference type="ARBA" id="ARBA00006857"/>
    </source>
</evidence>
<accession>A0A4P2VB08</accession>
<evidence type="ECO:0000256" key="4">
    <source>
        <dbReference type="ARBA" id="ARBA00035535"/>
    </source>
</evidence>
<evidence type="ECO:0000313" key="5">
    <source>
        <dbReference type="EMBL" id="BBE41679.1"/>
    </source>
</evidence>
<dbReference type="GO" id="GO:0022625">
    <property type="term" value="C:cytosolic large ribosomal subunit"/>
    <property type="evidence" value="ECO:0007669"/>
    <property type="project" value="TreeGrafter"/>
</dbReference>
<comment type="similarity">
    <text evidence="1">Belongs to the eukaryotic ribosomal protein eL15 family.</text>
</comment>
<dbReference type="GO" id="GO:0002181">
    <property type="term" value="P:cytoplasmic translation"/>
    <property type="evidence" value="ECO:0007669"/>
    <property type="project" value="TreeGrafter"/>
</dbReference>
<evidence type="ECO:0000256" key="2">
    <source>
        <dbReference type="ARBA" id="ARBA00022980"/>
    </source>
</evidence>
<dbReference type="EMBL" id="AP018732">
    <property type="protein sequence ID" value="BBE41679.1"/>
    <property type="molecule type" value="Genomic_DNA"/>
</dbReference>
<dbReference type="PANTHER" id="PTHR11847:SF4">
    <property type="entry name" value="LARGE RIBOSOMAL SUBUNIT PROTEIN EL15"/>
    <property type="match status" value="1"/>
</dbReference>
<dbReference type="PANTHER" id="PTHR11847">
    <property type="entry name" value="RIBOSOMAL PROTEIN L15"/>
    <property type="match status" value="1"/>
</dbReference>
<reference evidence="5 6" key="1">
    <citation type="journal article" date="2019" name="ISME J.">
        <title>Isolation and characterization of a thermophilic sulfur- and iron-reducing thaumarchaeote from a terrestrial acidic hot spring.</title>
        <authorList>
            <person name="Kato S."/>
            <person name="Itoh T."/>
            <person name="Yuki M."/>
            <person name="Nagamori M."/>
            <person name="Ohnishi M."/>
            <person name="Uematsu K."/>
            <person name="Suzuki K."/>
            <person name="Takashina T."/>
            <person name="Ohkuma M."/>
        </authorList>
    </citation>
    <scope>NUCLEOTIDE SEQUENCE [LARGE SCALE GENOMIC DNA]</scope>
    <source>
        <strain evidence="5 6">NAS-02</strain>
    </source>
</reference>
<evidence type="ECO:0000313" key="6">
    <source>
        <dbReference type="Proteomes" id="UP000509448"/>
    </source>
</evidence>
<proteinExistence type="inferred from homology"/>
<organism evidence="5 6">
    <name type="scientific">Conexivisphaera calida</name>
    <dbReference type="NCBI Taxonomy" id="1874277"/>
    <lineage>
        <taxon>Archaea</taxon>
        <taxon>Nitrososphaerota</taxon>
        <taxon>Conexivisphaeria</taxon>
        <taxon>Conexivisphaerales</taxon>
        <taxon>Conexivisphaeraceae</taxon>
        <taxon>Conexivisphaera</taxon>
    </lineage>
</organism>
<dbReference type="RefSeq" id="WP_174447994.1">
    <property type="nucleotide sequence ID" value="NZ_AP018732.1"/>
</dbReference>
<dbReference type="GO" id="GO:0003723">
    <property type="term" value="F:RNA binding"/>
    <property type="evidence" value="ECO:0007669"/>
    <property type="project" value="TreeGrafter"/>
</dbReference>
<dbReference type="AlphaFoldDB" id="A0A4P2VB08"/>
<dbReference type="Gene3D" id="3.40.1120.10">
    <property type="entry name" value="Ribosomal protein l15e"/>
    <property type="match status" value="1"/>
</dbReference>
<gene>
    <name evidence="5" type="ORF">NAS2_0286</name>
</gene>
<dbReference type="SUPFAM" id="SSF54189">
    <property type="entry name" value="Ribosomal proteins S24e, L23 and L15e"/>
    <property type="match status" value="1"/>
</dbReference>
<dbReference type="Proteomes" id="UP000509448">
    <property type="component" value="Chromosome"/>
</dbReference>
<name>A0A4P2VB08_9ARCH</name>
<dbReference type="NCBIfam" id="NF003269">
    <property type="entry name" value="PRK04243.1"/>
    <property type="match status" value="1"/>
</dbReference>
<dbReference type="InterPro" id="IPR024794">
    <property type="entry name" value="Rbsml_eL15_core_dom_sf"/>
</dbReference>
<dbReference type="GO" id="GO:0003735">
    <property type="term" value="F:structural constituent of ribosome"/>
    <property type="evidence" value="ECO:0007669"/>
    <property type="project" value="InterPro"/>
</dbReference>
<dbReference type="InterPro" id="IPR000439">
    <property type="entry name" value="Ribosomal_eL15"/>
</dbReference>
<keyword evidence="6" id="KW-1185">Reference proteome</keyword>
<protein>
    <recommendedName>
        <fullName evidence="4">50S ribosomal protein L15e</fullName>
    </recommendedName>
</protein>
<dbReference type="KEGG" id="ccai:NAS2_0286"/>
<dbReference type="InterPro" id="IPR012678">
    <property type="entry name" value="Ribosomal_uL23/eL15/eS24_sf"/>
</dbReference>
<keyword evidence="3" id="KW-0687">Ribonucleoprotein</keyword>
<dbReference type="GeneID" id="55584103"/>
<dbReference type="OrthoDB" id="8183at2157"/>
<dbReference type="Pfam" id="PF00827">
    <property type="entry name" value="Ribosomal_L15e"/>
    <property type="match status" value="1"/>
</dbReference>